<gene>
    <name evidence="13" type="ORF">EBO15_24765</name>
</gene>
<evidence type="ECO:0000256" key="7">
    <source>
        <dbReference type="ARBA" id="ARBA00022679"/>
    </source>
</evidence>
<keyword evidence="14" id="KW-1185">Reference proteome</keyword>
<evidence type="ECO:0000313" key="14">
    <source>
        <dbReference type="Proteomes" id="UP000282674"/>
    </source>
</evidence>
<dbReference type="GO" id="GO:0004719">
    <property type="term" value="F:protein-L-isoaspartate (D-aspartate) O-methyltransferase activity"/>
    <property type="evidence" value="ECO:0007669"/>
    <property type="project" value="UniProtKB-EC"/>
</dbReference>
<evidence type="ECO:0000256" key="3">
    <source>
        <dbReference type="ARBA" id="ARBA00011890"/>
    </source>
</evidence>
<feature type="region of interest" description="Disordered" evidence="12">
    <location>
        <begin position="83"/>
        <end position="102"/>
    </location>
</feature>
<dbReference type="Pfam" id="PF01135">
    <property type="entry name" value="PCMT"/>
    <property type="match status" value="1"/>
</dbReference>
<sequence length="388" mass="41708">MSRVDDGVERLADVLEAGGELTDRSWRRTMRAVPRHLFVPDRGYALPCRVADGPPARPIDRVGDPDGWWDAVYSNMAVITQRDDGASDPASAQGDPSSSNSAPGVVLPFLELLALREGERVLDVGTGTGWTAALLAERVGAGNVVSVEIDPEVAARAAANLQAAGYSPTLVVGDGSEGWPQGAPYDAIHVTAGVRDIPPAWLKQLRPGGRVVMPWMPEGIGGYRLRLTVTPEGHGVGTFHGRAGYMMLRSQRSSPIWAAHHRDDARVTTTHQDPARIADAGEGAELALVMHVPDLFLLYSPNADGTTSYLAAEASDPRGSWASCEPGPTGEHTVTQYGERRLWDEVERAFAWWSGQGSPGPDRFRLLVTDQETRLCLGDDPAMGVPLR</sequence>
<evidence type="ECO:0000256" key="5">
    <source>
        <dbReference type="ARBA" id="ARBA00022490"/>
    </source>
</evidence>
<dbReference type="EC" id="2.1.1.77" evidence="3"/>
<dbReference type="PANTHER" id="PTHR11579">
    <property type="entry name" value="PROTEIN-L-ISOASPARTATE O-METHYLTRANSFERASE"/>
    <property type="match status" value="1"/>
</dbReference>
<organism evidence="13 14">
    <name type="scientific">Actinomadura harenae</name>
    <dbReference type="NCBI Taxonomy" id="2483351"/>
    <lineage>
        <taxon>Bacteria</taxon>
        <taxon>Bacillati</taxon>
        <taxon>Actinomycetota</taxon>
        <taxon>Actinomycetes</taxon>
        <taxon>Streptosporangiales</taxon>
        <taxon>Thermomonosporaceae</taxon>
        <taxon>Actinomadura</taxon>
    </lineage>
</organism>
<dbReference type="PANTHER" id="PTHR11579:SF0">
    <property type="entry name" value="PROTEIN-L-ISOASPARTATE(D-ASPARTATE) O-METHYLTRANSFERASE"/>
    <property type="match status" value="1"/>
</dbReference>
<dbReference type="Proteomes" id="UP000282674">
    <property type="component" value="Unassembled WGS sequence"/>
</dbReference>
<evidence type="ECO:0000256" key="10">
    <source>
        <dbReference type="ARBA" id="ARBA00031323"/>
    </source>
</evidence>
<dbReference type="CDD" id="cd02440">
    <property type="entry name" value="AdoMet_MTases"/>
    <property type="match status" value="1"/>
</dbReference>
<comment type="caution">
    <text evidence="13">The sequence shown here is derived from an EMBL/GenBank/DDBJ whole genome shotgun (WGS) entry which is preliminary data.</text>
</comment>
<keyword evidence="8" id="KW-0949">S-adenosyl-L-methionine</keyword>
<evidence type="ECO:0000256" key="8">
    <source>
        <dbReference type="ARBA" id="ARBA00022691"/>
    </source>
</evidence>
<proteinExistence type="inferred from homology"/>
<evidence type="ECO:0000256" key="4">
    <source>
        <dbReference type="ARBA" id="ARBA00013346"/>
    </source>
</evidence>
<keyword evidence="7 13" id="KW-0808">Transferase</keyword>
<dbReference type="AlphaFoldDB" id="A0A3M2LU66"/>
<dbReference type="InterPro" id="IPR029063">
    <property type="entry name" value="SAM-dependent_MTases_sf"/>
</dbReference>
<accession>A0A3M2LU66</accession>
<dbReference type="RefSeq" id="WP_122196828.1">
    <property type="nucleotide sequence ID" value="NZ_JBHSKC010000012.1"/>
</dbReference>
<evidence type="ECO:0000256" key="2">
    <source>
        <dbReference type="ARBA" id="ARBA00005369"/>
    </source>
</evidence>
<dbReference type="GO" id="GO:0032259">
    <property type="term" value="P:methylation"/>
    <property type="evidence" value="ECO:0007669"/>
    <property type="project" value="UniProtKB-KW"/>
</dbReference>
<evidence type="ECO:0000256" key="11">
    <source>
        <dbReference type="ARBA" id="ARBA00031350"/>
    </source>
</evidence>
<evidence type="ECO:0000256" key="1">
    <source>
        <dbReference type="ARBA" id="ARBA00004496"/>
    </source>
</evidence>
<evidence type="ECO:0000256" key="6">
    <source>
        <dbReference type="ARBA" id="ARBA00022603"/>
    </source>
</evidence>
<dbReference type="EMBL" id="RFFG01000047">
    <property type="protein sequence ID" value="RMI41019.1"/>
    <property type="molecule type" value="Genomic_DNA"/>
</dbReference>
<keyword evidence="6 13" id="KW-0489">Methyltransferase</keyword>
<name>A0A3M2LU66_9ACTN</name>
<dbReference type="InterPro" id="IPR000682">
    <property type="entry name" value="PCMT"/>
</dbReference>
<dbReference type="SUPFAM" id="SSF53335">
    <property type="entry name" value="S-adenosyl-L-methionine-dependent methyltransferases"/>
    <property type="match status" value="1"/>
</dbReference>
<evidence type="ECO:0000256" key="12">
    <source>
        <dbReference type="SAM" id="MobiDB-lite"/>
    </source>
</evidence>
<comment type="subcellular location">
    <subcellularLocation>
        <location evidence="1">Cytoplasm</location>
    </subcellularLocation>
</comment>
<comment type="similarity">
    <text evidence="2">Belongs to the methyltransferase superfamily. L-isoaspartyl/D-aspartyl protein methyltransferase family.</text>
</comment>
<dbReference type="OrthoDB" id="3501659at2"/>
<dbReference type="GO" id="GO:0005737">
    <property type="term" value="C:cytoplasm"/>
    <property type="evidence" value="ECO:0007669"/>
    <property type="project" value="UniProtKB-SubCell"/>
</dbReference>
<dbReference type="Gene3D" id="3.40.50.150">
    <property type="entry name" value="Vaccinia Virus protein VP39"/>
    <property type="match status" value="1"/>
</dbReference>
<protein>
    <recommendedName>
        <fullName evidence="4">Protein-L-isoaspartate O-methyltransferase</fullName>
        <ecNumber evidence="3">2.1.1.77</ecNumber>
    </recommendedName>
    <alternativeName>
        <fullName evidence="11">L-isoaspartyl protein carboxyl methyltransferase</fullName>
    </alternativeName>
    <alternativeName>
        <fullName evidence="9">Protein L-isoaspartyl methyltransferase</fullName>
    </alternativeName>
    <alternativeName>
        <fullName evidence="10">Protein-beta-aspartate methyltransferase</fullName>
    </alternativeName>
</protein>
<evidence type="ECO:0000313" key="13">
    <source>
        <dbReference type="EMBL" id="RMI41019.1"/>
    </source>
</evidence>
<dbReference type="PROSITE" id="PS01279">
    <property type="entry name" value="PCMT"/>
    <property type="match status" value="1"/>
</dbReference>
<evidence type="ECO:0000256" key="9">
    <source>
        <dbReference type="ARBA" id="ARBA00030757"/>
    </source>
</evidence>
<keyword evidence="5" id="KW-0963">Cytoplasm</keyword>
<reference evidence="13 14" key="1">
    <citation type="submission" date="2018-10" db="EMBL/GenBank/DDBJ databases">
        <title>Isolation from soil.</title>
        <authorList>
            <person name="Hu J."/>
        </authorList>
    </citation>
    <scope>NUCLEOTIDE SEQUENCE [LARGE SCALE GENOMIC DNA]</scope>
    <source>
        <strain evidence="13 14">NEAU-Ht49</strain>
    </source>
</reference>